<dbReference type="FunFam" id="3.40.50.150:FF:000139">
    <property type="entry name" value="probable 28S rRNA (Cytosine-C(5))-methyltransferase isoform X2"/>
    <property type="match status" value="1"/>
</dbReference>
<dbReference type="Gene3D" id="3.40.50.150">
    <property type="entry name" value="Vaccinia Virus protein VP39"/>
    <property type="match status" value="1"/>
</dbReference>
<evidence type="ECO:0000313" key="15">
    <source>
        <dbReference type="Proteomes" id="UP000515156"/>
    </source>
</evidence>
<dbReference type="InterPro" id="IPR049561">
    <property type="entry name" value="NSUN5_7_fdxn-like"/>
</dbReference>
<keyword evidence="6 12" id="KW-0949">S-adenosyl-L-methionine</keyword>
<dbReference type="FunCoup" id="A0A6P7WVB5">
    <property type="interactions" value="1864"/>
</dbReference>
<sequence length="466" mass="51840">MMAAGLYQTAAGILERTQRQQGGVKTLVYNSKYPNIKQLYALVCETLRYSDVLQEIISSSNLLKEEKKLKMNLAKVLVYDLLFGKGLKGSGGWKATLQKHRARLQAELARLKIRRKVSRNEDLLAPLAGASEALLPRYVRVNPLKTSTDDVIDYFKRQGYTYLGQASSVQELGHLSGKQFLTDCHVPELLVFSPRTDFHQDFLYRSGHIILQDKASSLPAFLLDPPLGSHVIDACAAPGNKTSHLAAILKNTGKIFAFDLDTKRLATMSTLLLRAGVTCHEMANQDFLQVEPRDPKYMSVTHILLDPSCSGSGIVDRLNQLTDDEKSSCEERLLALAAFQRKMLGHALSFPAVQCVVYSTCSLHQQENEDVVQDALERNGTFRLVSVLPSWTQRGLDTFSDAACCLRASPAETLTNGFFVALLQRKREGEDCREAFSMSCNSADVELPLKRVSASTKHQKRKGNRV</sequence>
<organism evidence="15 16">
    <name type="scientific">Microcaecilia unicolor</name>
    <dbReference type="NCBI Taxonomy" id="1415580"/>
    <lineage>
        <taxon>Eukaryota</taxon>
        <taxon>Metazoa</taxon>
        <taxon>Chordata</taxon>
        <taxon>Craniata</taxon>
        <taxon>Vertebrata</taxon>
        <taxon>Euteleostomi</taxon>
        <taxon>Amphibia</taxon>
        <taxon>Gymnophiona</taxon>
        <taxon>Siphonopidae</taxon>
        <taxon>Microcaecilia</taxon>
    </lineage>
</organism>
<dbReference type="GO" id="GO:0009383">
    <property type="term" value="F:rRNA (cytosine-C5-)-methyltransferase activity"/>
    <property type="evidence" value="ECO:0007669"/>
    <property type="project" value="UniProtKB-ARBA"/>
</dbReference>
<keyword evidence="15" id="KW-1185">Reference proteome</keyword>
<feature type="binding site" evidence="12">
    <location>
        <position position="286"/>
    </location>
    <ligand>
        <name>S-adenosyl-L-methionine</name>
        <dbReference type="ChEBI" id="CHEBI:59789"/>
    </ligand>
</feature>
<gene>
    <name evidence="16" type="primary">NSUN5</name>
</gene>
<dbReference type="Pfam" id="PF21148">
    <property type="entry name" value="NSUN5_fdxn-like"/>
    <property type="match status" value="1"/>
</dbReference>
<dbReference type="KEGG" id="muo:115456704"/>
<comment type="subcellular location">
    <subcellularLocation>
        <location evidence="1">Nucleus</location>
        <location evidence="1">Nucleolus</location>
    </subcellularLocation>
</comment>
<keyword evidence="9" id="KW-0539">Nucleus</keyword>
<dbReference type="InterPro" id="IPR001678">
    <property type="entry name" value="MeTrfase_RsmB-F_NOP2_dom"/>
</dbReference>
<keyword evidence="3" id="KW-0597">Phosphoprotein</keyword>
<evidence type="ECO:0000259" key="14">
    <source>
        <dbReference type="PROSITE" id="PS51686"/>
    </source>
</evidence>
<dbReference type="FunFam" id="3.30.70.1170:FF:000004">
    <property type="entry name" value="probable 28S rRNA (Cytosine-C(5))-methyltransferase isoform X2"/>
    <property type="match status" value="1"/>
</dbReference>
<dbReference type="PANTHER" id="PTHR22807:SF4">
    <property type="entry name" value="28S RRNA (CYTOSINE-C(5))-METHYLTRANSFERASE"/>
    <property type="match status" value="1"/>
</dbReference>
<feature type="binding site" evidence="12">
    <location>
        <position position="306"/>
    </location>
    <ligand>
        <name>S-adenosyl-L-methionine</name>
        <dbReference type="ChEBI" id="CHEBI:59789"/>
    </ligand>
</feature>
<dbReference type="InterPro" id="IPR048889">
    <property type="entry name" value="NSUN5_RCM1_N"/>
</dbReference>
<reference evidence="16" key="1">
    <citation type="submission" date="2025-08" db="UniProtKB">
        <authorList>
            <consortium name="RefSeq"/>
        </authorList>
    </citation>
    <scope>IDENTIFICATION</scope>
</reference>
<evidence type="ECO:0000256" key="6">
    <source>
        <dbReference type="ARBA" id="ARBA00022691"/>
    </source>
</evidence>
<keyword evidence="2" id="KW-0698">rRNA processing</keyword>
<feature type="coiled-coil region" evidence="13">
    <location>
        <begin position="94"/>
        <end position="121"/>
    </location>
</feature>
<evidence type="ECO:0000256" key="13">
    <source>
        <dbReference type="SAM" id="Coils"/>
    </source>
</evidence>
<evidence type="ECO:0000256" key="1">
    <source>
        <dbReference type="ARBA" id="ARBA00004604"/>
    </source>
</evidence>
<protein>
    <recommendedName>
        <fullName evidence="10">28S rRNA (cytosine-C(5))-methyltransferase</fullName>
    </recommendedName>
    <alternativeName>
        <fullName evidence="11">NOL1/NOP2/Sun domain family member 5</fullName>
    </alternativeName>
</protein>
<dbReference type="SUPFAM" id="SSF53335">
    <property type="entry name" value="S-adenosyl-L-methionine-dependent methyltransferases"/>
    <property type="match status" value="1"/>
</dbReference>
<dbReference type="AlphaFoldDB" id="A0A6P7WVB5"/>
<dbReference type="Pfam" id="PF01189">
    <property type="entry name" value="Methyltr_RsmB-F"/>
    <property type="match status" value="1"/>
</dbReference>
<evidence type="ECO:0000256" key="5">
    <source>
        <dbReference type="ARBA" id="ARBA00022679"/>
    </source>
</evidence>
<dbReference type="GO" id="GO:0070475">
    <property type="term" value="P:rRNA base methylation"/>
    <property type="evidence" value="ECO:0007669"/>
    <property type="project" value="UniProtKB-ARBA"/>
</dbReference>
<evidence type="ECO:0000256" key="10">
    <source>
        <dbReference type="ARBA" id="ARBA00069641"/>
    </source>
</evidence>
<feature type="active site" description="Nucleophile" evidence="12">
    <location>
        <position position="361"/>
    </location>
</feature>
<evidence type="ECO:0000256" key="11">
    <source>
        <dbReference type="ARBA" id="ARBA00076890"/>
    </source>
</evidence>
<keyword evidence="13" id="KW-0175">Coiled coil</keyword>
<evidence type="ECO:0000256" key="4">
    <source>
        <dbReference type="ARBA" id="ARBA00022603"/>
    </source>
</evidence>
<dbReference type="Pfam" id="PF21153">
    <property type="entry name" value="NSUN5_N"/>
    <property type="match status" value="1"/>
</dbReference>
<comment type="similarity">
    <text evidence="12">Belongs to the class I-like SAM-binding methyltransferase superfamily. RsmB/NOP family.</text>
</comment>
<dbReference type="PRINTS" id="PR02008">
    <property type="entry name" value="RCMTFAMILY"/>
</dbReference>
<keyword evidence="8" id="KW-0007">Acetylation</keyword>
<evidence type="ECO:0000256" key="3">
    <source>
        <dbReference type="ARBA" id="ARBA00022553"/>
    </source>
</evidence>
<dbReference type="GO" id="GO:0003723">
    <property type="term" value="F:RNA binding"/>
    <property type="evidence" value="ECO:0007669"/>
    <property type="project" value="UniProtKB-UniRule"/>
</dbReference>
<dbReference type="GO" id="GO:0005730">
    <property type="term" value="C:nucleolus"/>
    <property type="evidence" value="ECO:0007669"/>
    <property type="project" value="UniProtKB-SubCell"/>
</dbReference>
<keyword evidence="7 12" id="KW-0694">RNA-binding</keyword>
<proteinExistence type="inferred from homology"/>
<dbReference type="InterPro" id="IPR049560">
    <property type="entry name" value="MeTrfase_RsmB-F_NOP2_cat"/>
</dbReference>
<evidence type="ECO:0000256" key="8">
    <source>
        <dbReference type="ARBA" id="ARBA00022990"/>
    </source>
</evidence>
<evidence type="ECO:0000256" key="9">
    <source>
        <dbReference type="ARBA" id="ARBA00023242"/>
    </source>
</evidence>
<name>A0A6P7WVB5_9AMPH</name>
<evidence type="ECO:0000256" key="2">
    <source>
        <dbReference type="ARBA" id="ARBA00022552"/>
    </source>
</evidence>
<feature type="binding site" evidence="12">
    <location>
        <begin position="235"/>
        <end position="241"/>
    </location>
    <ligand>
        <name>S-adenosyl-L-methionine</name>
        <dbReference type="ChEBI" id="CHEBI:59789"/>
    </ligand>
</feature>
<evidence type="ECO:0000256" key="7">
    <source>
        <dbReference type="ARBA" id="ARBA00022884"/>
    </source>
</evidence>
<dbReference type="InParanoid" id="A0A6P7WVB5"/>
<feature type="binding site" evidence="12">
    <location>
        <position position="259"/>
    </location>
    <ligand>
        <name>S-adenosyl-L-methionine</name>
        <dbReference type="ChEBI" id="CHEBI:59789"/>
    </ligand>
</feature>
<accession>A0A6P7WVB5</accession>
<dbReference type="Proteomes" id="UP000515156">
    <property type="component" value="Chromosome 13"/>
</dbReference>
<evidence type="ECO:0000256" key="12">
    <source>
        <dbReference type="PROSITE-ProRule" id="PRU01023"/>
    </source>
</evidence>
<dbReference type="RefSeq" id="XP_030041809.1">
    <property type="nucleotide sequence ID" value="XM_030185949.1"/>
</dbReference>
<dbReference type="InterPro" id="IPR029063">
    <property type="entry name" value="SAM-dependent_MTases_sf"/>
</dbReference>
<dbReference type="PANTHER" id="PTHR22807">
    <property type="entry name" value="NOP2 YEAST -RELATED NOL1/NOP2/FMU SUN DOMAIN-CONTAINING"/>
    <property type="match status" value="1"/>
</dbReference>
<feature type="domain" description="SAM-dependent MTase RsmB/NOP-type" evidence="14">
    <location>
        <begin position="127"/>
        <end position="426"/>
    </location>
</feature>
<dbReference type="PROSITE" id="PS51686">
    <property type="entry name" value="SAM_MT_RSMB_NOP"/>
    <property type="match status" value="1"/>
</dbReference>
<keyword evidence="4 12" id="KW-0489">Methyltransferase</keyword>
<dbReference type="GeneID" id="115456704"/>
<dbReference type="CTD" id="55695"/>
<dbReference type="OrthoDB" id="435282at2759"/>
<keyword evidence="5 12" id="KW-0808">Transferase</keyword>
<dbReference type="Gene3D" id="3.30.70.1170">
    <property type="entry name" value="Sun protein, domain 3"/>
    <property type="match status" value="1"/>
</dbReference>
<evidence type="ECO:0000313" key="16">
    <source>
        <dbReference type="RefSeq" id="XP_030041809.1"/>
    </source>
</evidence>
<dbReference type="InterPro" id="IPR023267">
    <property type="entry name" value="RCMT"/>
</dbReference>